<reference evidence="1" key="2">
    <citation type="submission" date="2020-09" db="EMBL/GenBank/DDBJ databases">
        <authorList>
            <person name="Sun Q."/>
            <person name="Zhou Y."/>
        </authorList>
    </citation>
    <scope>NUCLEOTIDE SEQUENCE</scope>
    <source>
        <strain evidence="1">CGMCC 1.12360</strain>
    </source>
</reference>
<accession>A0A8J2TP52</accession>
<evidence type="ECO:0000313" key="2">
    <source>
        <dbReference type="Proteomes" id="UP000602050"/>
    </source>
</evidence>
<organism evidence="1 2">
    <name type="scientific">Compostibacillus humi</name>
    <dbReference type="NCBI Taxonomy" id="1245525"/>
    <lineage>
        <taxon>Bacteria</taxon>
        <taxon>Bacillati</taxon>
        <taxon>Bacillota</taxon>
        <taxon>Bacilli</taxon>
        <taxon>Bacillales</taxon>
        <taxon>Bacillaceae</taxon>
        <taxon>Compostibacillus</taxon>
    </lineage>
</organism>
<evidence type="ECO:0000313" key="1">
    <source>
        <dbReference type="EMBL" id="GFZ79168.1"/>
    </source>
</evidence>
<gene>
    <name evidence="1" type="ORF">GCM10010978_20710</name>
</gene>
<dbReference type="Proteomes" id="UP000602050">
    <property type="component" value="Unassembled WGS sequence"/>
</dbReference>
<protein>
    <recommendedName>
        <fullName evidence="3">Group-specific protein</fullName>
    </recommendedName>
</protein>
<proteinExistence type="predicted"/>
<keyword evidence="2" id="KW-1185">Reference proteome</keyword>
<sequence length="142" mass="16421">MVRKIMLSSAPLFFLFFLFTDNGEAVKNIELFHIGKNKIVKTIPTNPTIQSEAEKILKTADSVVKKLNPIPDQGYMIRIPLEPPVQLENKWINALIDEVILIIPEEEKPHILIFDDENNMYFFTFQRKMDTIIKALDIPPLL</sequence>
<dbReference type="EMBL" id="BMEV01000037">
    <property type="protein sequence ID" value="GFZ79168.1"/>
    <property type="molecule type" value="Genomic_DNA"/>
</dbReference>
<name>A0A8J2TP52_9BACI</name>
<comment type="caution">
    <text evidence="1">The sequence shown here is derived from an EMBL/GenBank/DDBJ whole genome shotgun (WGS) entry which is preliminary data.</text>
</comment>
<evidence type="ECO:0008006" key="3">
    <source>
        <dbReference type="Google" id="ProtNLM"/>
    </source>
</evidence>
<dbReference type="AlphaFoldDB" id="A0A8J2TP52"/>
<reference evidence="1" key="1">
    <citation type="journal article" date="2014" name="Int. J. Syst. Evol. Microbiol.">
        <title>Complete genome sequence of Corynebacterium casei LMG S-19264T (=DSM 44701T), isolated from a smear-ripened cheese.</title>
        <authorList>
            <consortium name="US DOE Joint Genome Institute (JGI-PGF)"/>
            <person name="Walter F."/>
            <person name="Albersmeier A."/>
            <person name="Kalinowski J."/>
            <person name="Ruckert C."/>
        </authorList>
    </citation>
    <scope>NUCLEOTIDE SEQUENCE</scope>
    <source>
        <strain evidence="1">CGMCC 1.12360</strain>
    </source>
</reference>
<dbReference type="RefSeq" id="WP_188392329.1">
    <property type="nucleotide sequence ID" value="NZ_BMEV01000037.1"/>
</dbReference>